<evidence type="ECO:0000259" key="1">
    <source>
        <dbReference type="Pfam" id="PF05193"/>
    </source>
</evidence>
<dbReference type="SUPFAM" id="SSF63411">
    <property type="entry name" value="LuxS/MPP-like metallohydrolase"/>
    <property type="match status" value="2"/>
</dbReference>
<reference evidence="3" key="1">
    <citation type="submission" date="2016-10" db="EMBL/GenBank/DDBJ databases">
        <authorList>
            <person name="Varghese N."/>
            <person name="Submissions S."/>
        </authorList>
    </citation>
    <scope>NUCLEOTIDE SEQUENCE [LARGE SCALE GENOMIC DNA]</scope>
    <source>
        <strain evidence="3">DSM 23664</strain>
    </source>
</reference>
<dbReference type="InterPro" id="IPR007863">
    <property type="entry name" value="Peptidase_M16_C"/>
</dbReference>
<evidence type="ECO:0000313" key="2">
    <source>
        <dbReference type="EMBL" id="SFB82826.1"/>
    </source>
</evidence>
<protein>
    <submittedName>
        <fullName evidence="2">Predicted Zn-dependent peptidase</fullName>
    </submittedName>
</protein>
<proteinExistence type="predicted"/>
<gene>
    <name evidence="2" type="ORF">SAMN04488102_1019</name>
</gene>
<accession>A0A1I1E815</accession>
<evidence type="ECO:0000313" key="3">
    <source>
        <dbReference type="Proteomes" id="UP000199612"/>
    </source>
</evidence>
<dbReference type="STRING" id="753702.SAMN04488102_1019"/>
<dbReference type="GO" id="GO:0046872">
    <property type="term" value="F:metal ion binding"/>
    <property type="evidence" value="ECO:0007669"/>
    <property type="project" value="InterPro"/>
</dbReference>
<dbReference type="NCBIfam" id="NF047422">
    <property type="entry name" value="YfmF_fam"/>
    <property type="match status" value="1"/>
</dbReference>
<dbReference type="Pfam" id="PF05193">
    <property type="entry name" value="Peptidase_M16_C"/>
    <property type="match status" value="1"/>
</dbReference>
<dbReference type="OrthoDB" id="9762085at2"/>
<dbReference type="Gene3D" id="3.30.830.10">
    <property type="entry name" value="Metalloenzyme, LuxS/M16 peptidase-like"/>
    <property type="match status" value="2"/>
</dbReference>
<dbReference type="AlphaFoldDB" id="A0A1I1E815"/>
<feature type="domain" description="Peptidase M16 C-terminal" evidence="1">
    <location>
        <begin position="184"/>
        <end position="351"/>
    </location>
</feature>
<dbReference type="PANTHER" id="PTHR11851:SF186">
    <property type="entry name" value="INACTIVE METALLOPROTEASE YMFF-RELATED"/>
    <property type="match status" value="1"/>
</dbReference>
<dbReference type="InterPro" id="IPR050361">
    <property type="entry name" value="MPP/UQCRC_Complex"/>
</dbReference>
<dbReference type="EMBL" id="FOLT01000001">
    <property type="protein sequence ID" value="SFB82826.1"/>
    <property type="molecule type" value="Genomic_DNA"/>
</dbReference>
<organism evidence="2 3">
    <name type="scientific">Alkalibacterium subtropicum</name>
    <dbReference type="NCBI Taxonomy" id="753702"/>
    <lineage>
        <taxon>Bacteria</taxon>
        <taxon>Bacillati</taxon>
        <taxon>Bacillota</taxon>
        <taxon>Bacilli</taxon>
        <taxon>Lactobacillales</taxon>
        <taxon>Carnobacteriaceae</taxon>
        <taxon>Alkalibacterium</taxon>
    </lineage>
</organism>
<dbReference type="Proteomes" id="UP000199612">
    <property type="component" value="Unassembled WGS sequence"/>
</dbReference>
<name>A0A1I1E815_9LACT</name>
<dbReference type="PANTHER" id="PTHR11851">
    <property type="entry name" value="METALLOPROTEASE"/>
    <property type="match status" value="1"/>
</dbReference>
<sequence length="418" mass="48627">MIKLQQGIVLHILPTSKFKTISIQLRFRAPLQADIITKRTLLANMLEVNSKYYPTQIDFRKKLSELYGATFFTDVARYGNYHVLSLNVDCVDEKIIQKNGIFKEVMTFIHQAIFVPNVCHGKFHEATFAREVENLRDDYLSRYDDKAVYADDKLNALYFDLPEHQMLSYGQISDLNDTTSSETYETYLRMIKEDQIDIFIVGNVTEEEVILFMQSFDFSPRVPLRRDPFYLRDNSSKIREETERQEINQTILTMGFTTPVYYHGNYYYAGLVFNGLFGGMTHSKLFQTVREEENIAYAISSDIDAFRGLLSVEAGIDYKDIKKTQSLIIQKLQEIQEGHFTDDELFQTKELLKSELHQIDDSPHAMIENRYSLSLIEQNDLTIDDWIERIDGVKREEVALLAQLINLKAIFKLIGENN</sequence>
<dbReference type="InterPro" id="IPR011249">
    <property type="entry name" value="Metalloenz_LuxS/M16"/>
</dbReference>
<dbReference type="RefSeq" id="WP_091527655.1">
    <property type="nucleotide sequence ID" value="NZ_FOLT01000001.1"/>
</dbReference>
<keyword evidence="3" id="KW-1185">Reference proteome</keyword>